<feature type="domain" description="RNA polymerase sigma factor 70 region 4 type 2" evidence="7">
    <location>
        <begin position="111"/>
        <end position="163"/>
    </location>
</feature>
<gene>
    <name evidence="8" type="ORF">FFV09_22160</name>
</gene>
<dbReference type="AlphaFoldDB" id="A0A4Y6UZY4"/>
<dbReference type="KEGG" id="saca:FFV09_22160"/>
<dbReference type="InterPro" id="IPR036388">
    <property type="entry name" value="WH-like_DNA-bd_sf"/>
</dbReference>
<dbReference type="SUPFAM" id="SSF88946">
    <property type="entry name" value="Sigma2 domain of RNA polymerase sigma factors"/>
    <property type="match status" value="1"/>
</dbReference>
<comment type="similarity">
    <text evidence="1">Belongs to the sigma-70 factor family. ECF subfamily.</text>
</comment>
<evidence type="ECO:0000313" key="8">
    <source>
        <dbReference type="EMBL" id="QDH23332.1"/>
    </source>
</evidence>
<keyword evidence="4" id="KW-0238">DNA-binding</keyword>
<evidence type="ECO:0000256" key="3">
    <source>
        <dbReference type="ARBA" id="ARBA00023082"/>
    </source>
</evidence>
<dbReference type="GO" id="GO:0003677">
    <property type="term" value="F:DNA binding"/>
    <property type="evidence" value="ECO:0007669"/>
    <property type="project" value="UniProtKB-KW"/>
</dbReference>
<dbReference type="InterPro" id="IPR013325">
    <property type="entry name" value="RNA_pol_sigma_r2"/>
</dbReference>
<keyword evidence="9" id="KW-1185">Reference proteome</keyword>
<sequence>MNEALSSEEARRLFERHSKAVFGILLALTKSKALADDLTQETFIRAFRKYDQYRGEAADDAAVRPWLARISVNLARSHYRKLKWQTLFGQVPDRAAERTAEAVALLNERQLELWHAVGRLPRKSREVILLHYYAEIPLKEAAETLDIPLGTCKSRLAAGLAKLRVNPDLLDYGMPGYVKSKEELR</sequence>
<accession>A0A4Y6UZY4</accession>
<dbReference type="PANTHER" id="PTHR43133">
    <property type="entry name" value="RNA POLYMERASE ECF-TYPE SIGMA FACTO"/>
    <property type="match status" value="1"/>
</dbReference>
<dbReference type="NCBIfam" id="TIGR02937">
    <property type="entry name" value="sigma70-ECF"/>
    <property type="match status" value="1"/>
</dbReference>
<dbReference type="InterPro" id="IPR007627">
    <property type="entry name" value="RNA_pol_sigma70_r2"/>
</dbReference>
<dbReference type="InterPro" id="IPR014284">
    <property type="entry name" value="RNA_pol_sigma-70_dom"/>
</dbReference>
<proteinExistence type="inferred from homology"/>
<dbReference type="RefSeq" id="WP_141449869.1">
    <property type="nucleotide sequence ID" value="NZ_CP041217.1"/>
</dbReference>
<protein>
    <submittedName>
        <fullName evidence="8">RNA polymerase sigma factor</fullName>
    </submittedName>
</protein>
<dbReference type="Proteomes" id="UP000316968">
    <property type="component" value="Chromosome"/>
</dbReference>
<dbReference type="CDD" id="cd06171">
    <property type="entry name" value="Sigma70_r4"/>
    <property type="match status" value="1"/>
</dbReference>
<dbReference type="InterPro" id="IPR013324">
    <property type="entry name" value="RNA_pol_sigma_r3/r4-like"/>
</dbReference>
<feature type="domain" description="RNA polymerase sigma-70 region 2" evidence="6">
    <location>
        <begin position="13"/>
        <end position="84"/>
    </location>
</feature>
<dbReference type="PANTHER" id="PTHR43133:SF8">
    <property type="entry name" value="RNA POLYMERASE SIGMA FACTOR HI_1459-RELATED"/>
    <property type="match status" value="1"/>
</dbReference>
<keyword evidence="3" id="KW-0731">Sigma factor</keyword>
<evidence type="ECO:0000256" key="1">
    <source>
        <dbReference type="ARBA" id="ARBA00010641"/>
    </source>
</evidence>
<organism evidence="8 9">
    <name type="scientific">Saccharibacillus brassicae</name>
    <dbReference type="NCBI Taxonomy" id="2583377"/>
    <lineage>
        <taxon>Bacteria</taxon>
        <taxon>Bacillati</taxon>
        <taxon>Bacillota</taxon>
        <taxon>Bacilli</taxon>
        <taxon>Bacillales</taxon>
        <taxon>Paenibacillaceae</taxon>
        <taxon>Saccharibacillus</taxon>
    </lineage>
</organism>
<dbReference type="Pfam" id="PF04542">
    <property type="entry name" value="Sigma70_r2"/>
    <property type="match status" value="1"/>
</dbReference>
<dbReference type="Gene3D" id="1.10.1740.10">
    <property type="match status" value="1"/>
</dbReference>
<evidence type="ECO:0000313" key="9">
    <source>
        <dbReference type="Proteomes" id="UP000316968"/>
    </source>
</evidence>
<keyword evidence="2" id="KW-0805">Transcription regulation</keyword>
<dbReference type="GO" id="GO:0006352">
    <property type="term" value="P:DNA-templated transcription initiation"/>
    <property type="evidence" value="ECO:0007669"/>
    <property type="project" value="InterPro"/>
</dbReference>
<dbReference type="Pfam" id="PF08281">
    <property type="entry name" value="Sigma70_r4_2"/>
    <property type="match status" value="1"/>
</dbReference>
<reference evidence="8 9" key="1">
    <citation type="submission" date="2019-06" db="EMBL/GenBank/DDBJ databases">
        <title>Saccharibacillus brassicae sp. nov., an endophytic bacterium isolated from Chinese cabbage seeds (Brassica pekinensis).</title>
        <authorList>
            <person name="Jiang L."/>
            <person name="Lee J."/>
            <person name="Kim S.W."/>
        </authorList>
    </citation>
    <scope>NUCLEOTIDE SEQUENCE [LARGE SCALE GENOMIC DNA]</scope>
    <source>
        <strain evidence="9">KCTC 43072 / ATSA2</strain>
    </source>
</reference>
<dbReference type="Gene3D" id="1.10.10.10">
    <property type="entry name" value="Winged helix-like DNA-binding domain superfamily/Winged helix DNA-binding domain"/>
    <property type="match status" value="1"/>
</dbReference>
<dbReference type="InterPro" id="IPR039425">
    <property type="entry name" value="RNA_pol_sigma-70-like"/>
</dbReference>
<keyword evidence="5" id="KW-0804">Transcription</keyword>
<dbReference type="SUPFAM" id="SSF88659">
    <property type="entry name" value="Sigma3 and sigma4 domains of RNA polymerase sigma factors"/>
    <property type="match status" value="1"/>
</dbReference>
<evidence type="ECO:0000259" key="6">
    <source>
        <dbReference type="Pfam" id="PF04542"/>
    </source>
</evidence>
<dbReference type="InterPro" id="IPR013249">
    <property type="entry name" value="RNA_pol_sigma70_r4_t2"/>
</dbReference>
<dbReference type="GO" id="GO:0016987">
    <property type="term" value="F:sigma factor activity"/>
    <property type="evidence" value="ECO:0007669"/>
    <property type="project" value="UniProtKB-KW"/>
</dbReference>
<evidence type="ECO:0000259" key="7">
    <source>
        <dbReference type="Pfam" id="PF08281"/>
    </source>
</evidence>
<evidence type="ECO:0000256" key="5">
    <source>
        <dbReference type="ARBA" id="ARBA00023163"/>
    </source>
</evidence>
<evidence type="ECO:0000256" key="4">
    <source>
        <dbReference type="ARBA" id="ARBA00023125"/>
    </source>
</evidence>
<dbReference type="EMBL" id="CP041217">
    <property type="protein sequence ID" value="QDH23332.1"/>
    <property type="molecule type" value="Genomic_DNA"/>
</dbReference>
<name>A0A4Y6UZY4_SACBS</name>
<dbReference type="OrthoDB" id="9785675at2"/>
<evidence type="ECO:0000256" key="2">
    <source>
        <dbReference type="ARBA" id="ARBA00023015"/>
    </source>
</evidence>